<feature type="chain" id="PRO_5043002489" description="Lon proteolytic domain-containing protein" evidence="1">
    <location>
        <begin position="18"/>
        <end position="186"/>
    </location>
</feature>
<comment type="caution">
    <text evidence="2">The sequence shown here is derived from an EMBL/GenBank/DDBJ whole genome shotgun (WGS) entry which is preliminary data.</text>
</comment>
<dbReference type="Pfam" id="PF17056">
    <property type="entry name" value="KRE1"/>
    <property type="match status" value="1"/>
</dbReference>
<dbReference type="Proteomes" id="UP001316803">
    <property type="component" value="Unassembled WGS sequence"/>
</dbReference>
<dbReference type="InterPro" id="IPR031452">
    <property type="entry name" value="Kre1"/>
</dbReference>
<dbReference type="GO" id="GO:0031505">
    <property type="term" value="P:fungal-type cell wall organization"/>
    <property type="evidence" value="ECO:0007669"/>
    <property type="project" value="InterPro"/>
</dbReference>
<gene>
    <name evidence="2" type="ORF">OHC33_003459</name>
</gene>
<evidence type="ECO:0008006" key="4">
    <source>
        <dbReference type="Google" id="ProtNLM"/>
    </source>
</evidence>
<organism evidence="2 3">
    <name type="scientific">Knufia fluminis</name>
    <dbReference type="NCBI Taxonomy" id="191047"/>
    <lineage>
        <taxon>Eukaryota</taxon>
        <taxon>Fungi</taxon>
        <taxon>Dikarya</taxon>
        <taxon>Ascomycota</taxon>
        <taxon>Pezizomycotina</taxon>
        <taxon>Eurotiomycetes</taxon>
        <taxon>Chaetothyriomycetidae</taxon>
        <taxon>Chaetothyriales</taxon>
        <taxon>Trichomeriaceae</taxon>
        <taxon>Knufia</taxon>
    </lineage>
</organism>
<sequence length="186" mass="19791">MKLSASVSLLLPTIISANVVWQAQITPMPMPMPTPTNPTPSEQIAQIPTITSTPSTFTTSSGSHAWGPIISGASHLLDELDEHLHIDLRKRQGNIAATNVAPATQPTQMSPVTLYDMGDGKQIPFTQLFVAVLEQWASPSAGTIGLGTIQGEIGVVKTKDKRDAIPEPTATPGQIFTIRGREVTMA</sequence>
<keyword evidence="3" id="KW-1185">Reference proteome</keyword>
<dbReference type="AlphaFoldDB" id="A0AAN8EHQ8"/>
<evidence type="ECO:0000256" key="1">
    <source>
        <dbReference type="SAM" id="SignalP"/>
    </source>
</evidence>
<dbReference type="EMBL" id="JAKLMC020000006">
    <property type="protein sequence ID" value="KAK5955818.1"/>
    <property type="molecule type" value="Genomic_DNA"/>
</dbReference>
<reference evidence="2 3" key="1">
    <citation type="submission" date="2022-12" db="EMBL/GenBank/DDBJ databases">
        <title>Genomic features and morphological characterization of a novel Knufia sp. strain isolated from spacecraft assembly facility.</title>
        <authorList>
            <person name="Teixeira M."/>
            <person name="Chander A.M."/>
            <person name="Stajich J.E."/>
            <person name="Venkateswaran K."/>
        </authorList>
    </citation>
    <scope>NUCLEOTIDE SEQUENCE [LARGE SCALE GENOMIC DNA]</scope>
    <source>
        <strain evidence="2 3">FJI-L2-BK-P2</strain>
    </source>
</reference>
<protein>
    <recommendedName>
        <fullName evidence="4">Lon proteolytic domain-containing protein</fullName>
    </recommendedName>
</protein>
<evidence type="ECO:0000313" key="3">
    <source>
        <dbReference type="Proteomes" id="UP001316803"/>
    </source>
</evidence>
<accession>A0AAN8EHQ8</accession>
<keyword evidence="1" id="KW-0732">Signal</keyword>
<name>A0AAN8EHQ8_9EURO</name>
<evidence type="ECO:0000313" key="2">
    <source>
        <dbReference type="EMBL" id="KAK5955818.1"/>
    </source>
</evidence>
<proteinExistence type="predicted"/>
<feature type="signal peptide" evidence="1">
    <location>
        <begin position="1"/>
        <end position="17"/>
    </location>
</feature>